<evidence type="ECO:0000256" key="2">
    <source>
        <dbReference type="ARBA" id="ARBA00022741"/>
    </source>
</evidence>
<feature type="compositionally biased region" description="Basic and acidic residues" evidence="4">
    <location>
        <begin position="616"/>
        <end position="635"/>
    </location>
</feature>
<dbReference type="PANTHER" id="PTHR12169:SF2">
    <property type="entry name" value="AFG1P"/>
    <property type="match status" value="1"/>
</dbReference>
<dbReference type="InterPro" id="IPR005654">
    <property type="entry name" value="ATPase_AFG1-like"/>
</dbReference>
<feature type="compositionally biased region" description="Polar residues" evidence="4">
    <location>
        <begin position="568"/>
        <end position="577"/>
    </location>
</feature>
<evidence type="ECO:0000256" key="4">
    <source>
        <dbReference type="SAM" id="MobiDB-lite"/>
    </source>
</evidence>
<dbReference type="GO" id="GO:0005739">
    <property type="term" value="C:mitochondrion"/>
    <property type="evidence" value="ECO:0007669"/>
    <property type="project" value="TreeGrafter"/>
</dbReference>
<evidence type="ECO:0000256" key="1">
    <source>
        <dbReference type="ARBA" id="ARBA00010322"/>
    </source>
</evidence>
<dbReference type="Gene3D" id="3.40.50.300">
    <property type="entry name" value="P-loop containing nucleotide triphosphate hydrolases"/>
    <property type="match status" value="1"/>
</dbReference>
<reference evidence="5 6" key="1">
    <citation type="journal article" date="2016" name="Mol. Biol. Evol.">
        <title>Comparative Genomics of Early-Diverging Mushroom-Forming Fungi Provides Insights into the Origins of Lignocellulose Decay Capabilities.</title>
        <authorList>
            <person name="Nagy L.G."/>
            <person name="Riley R."/>
            <person name="Tritt A."/>
            <person name="Adam C."/>
            <person name="Daum C."/>
            <person name="Floudas D."/>
            <person name="Sun H."/>
            <person name="Yadav J.S."/>
            <person name="Pangilinan J."/>
            <person name="Larsson K.H."/>
            <person name="Matsuura K."/>
            <person name="Barry K."/>
            <person name="Labutti K."/>
            <person name="Kuo R."/>
            <person name="Ohm R.A."/>
            <person name="Bhattacharya S.S."/>
            <person name="Shirouzu T."/>
            <person name="Yoshinaga Y."/>
            <person name="Martin F.M."/>
            <person name="Grigoriev I.V."/>
            <person name="Hibbett D.S."/>
        </authorList>
    </citation>
    <scope>NUCLEOTIDE SEQUENCE [LARGE SCALE GENOMIC DNA]</scope>
    <source>
        <strain evidence="5 6">HHB12733</strain>
    </source>
</reference>
<evidence type="ECO:0000313" key="5">
    <source>
        <dbReference type="EMBL" id="KZT53935.1"/>
    </source>
</evidence>
<dbReference type="PANTHER" id="PTHR12169">
    <property type="entry name" value="ATPASE N2B"/>
    <property type="match status" value="1"/>
</dbReference>
<dbReference type="NCBIfam" id="NF040713">
    <property type="entry name" value="ZapE"/>
    <property type="match status" value="1"/>
</dbReference>
<comment type="similarity">
    <text evidence="1">Belongs to the AFG1 ATPase family.</text>
</comment>
<keyword evidence="6" id="KW-1185">Reference proteome</keyword>
<name>A0A165E1V4_9BASI</name>
<dbReference type="EMBL" id="KV424025">
    <property type="protein sequence ID" value="KZT53935.1"/>
    <property type="molecule type" value="Genomic_DNA"/>
</dbReference>
<sequence>MITHWSWRHAIKPLRNGALGIVRCRSLSSAAPNTGIQSTDLLDVYKGLVAQGLIQSDDEQIRVIMELRSLRKELSDYVPSPSLLPRPQLKSPDKKEKEEPWWTVKTDELAPSAESKALTRLQNHAEALANLDTPKGLLLIGPAGTGKSFLLQLFYDSLPTPHKARKHYSQLVLEIYRGVWEESKRRSADSPDLRDSVQPVRWDRALRDHWRNLVGLGRSAVSGYAGGVHRQVEPSIAHAIARRLVTSHWLLFFDEVQLLDVSSAGLLSDVLSWYWRMGGVVIGTSNKLPSDLYSNGVQRERLEPFVHALQARCPVLVMREERDWRRIRASSSGGSSWFVRTDPSAEAEFEGAVIEAAGGEEGHPEVITVFGRHLQIPWTAVGVARVSFAELCEQELGPADYISIASTFHTLAIEDVPVFPLAKKNEARRFISLLDACWECQCRVIGLAEVTPDDLFFPDSASIPTTPDSEHTNDDLLMAESFTEGLQQTIEGFRPNIAAYDGDPSQFVVREIPKEAGVMHKPLSIFTGEEERFAYARAVSRIHELSSASQSRERWIPMNRSARRWETPTLSSYQLTASPPPLPPRRRQEDPNSDFAHEAANERPTPRGVLRVEPPTIREQHVWGARDDWGKRAGEWGKGASAYEDQDGWRS</sequence>
<gene>
    <name evidence="5" type="ORF">CALCODRAFT_474079</name>
</gene>
<dbReference type="InParanoid" id="A0A165E1V4"/>
<feature type="region of interest" description="Disordered" evidence="4">
    <location>
        <begin position="82"/>
        <end position="101"/>
    </location>
</feature>
<dbReference type="InterPro" id="IPR027417">
    <property type="entry name" value="P-loop_NTPase"/>
</dbReference>
<dbReference type="Pfam" id="PF03969">
    <property type="entry name" value="AFG1_ATPase"/>
    <property type="match status" value="1"/>
</dbReference>
<accession>A0A165E1V4</accession>
<keyword evidence="2" id="KW-0547">Nucleotide-binding</keyword>
<proteinExistence type="inferred from homology"/>
<evidence type="ECO:0000313" key="6">
    <source>
        <dbReference type="Proteomes" id="UP000076842"/>
    </source>
</evidence>
<feature type="compositionally biased region" description="Basic and acidic residues" evidence="4">
    <location>
        <begin position="91"/>
        <end position="101"/>
    </location>
</feature>
<evidence type="ECO:0008006" key="7">
    <source>
        <dbReference type="Google" id="ProtNLM"/>
    </source>
</evidence>
<dbReference type="OrthoDB" id="2193432at2759"/>
<dbReference type="SUPFAM" id="SSF52540">
    <property type="entry name" value="P-loop containing nucleoside triphosphate hydrolases"/>
    <property type="match status" value="1"/>
</dbReference>
<dbReference type="GO" id="GO:0005524">
    <property type="term" value="F:ATP binding"/>
    <property type="evidence" value="ECO:0007669"/>
    <property type="project" value="UniProtKB-KW"/>
</dbReference>
<feature type="compositionally biased region" description="Basic and acidic residues" evidence="4">
    <location>
        <begin position="586"/>
        <end position="605"/>
    </location>
</feature>
<dbReference type="GO" id="GO:0016887">
    <property type="term" value="F:ATP hydrolysis activity"/>
    <property type="evidence" value="ECO:0007669"/>
    <property type="project" value="InterPro"/>
</dbReference>
<protein>
    <recommendedName>
        <fullName evidence="7">AFG1-like ATPase</fullName>
    </recommendedName>
</protein>
<keyword evidence="3" id="KW-0067">ATP-binding</keyword>
<evidence type="ECO:0000256" key="3">
    <source>
        <dbReference type="ARBA" id="ARBA00022840"/>
    </source>
</evidence>
<organism evidence="5 6">
    <name type="scientific">Calocera cornea HHB12733</name>
    <dbReference type="NCBI Taxonomy" id="1353952"/>
    <lineage>
        <taxon>Eukaryota</taxon>
        <taxon>Fungi</taxon>
        <taxon>Dikarya</taxon>
        <taxon>Basidiomycota</taxon>
        <taxon>Agaricomycotina</taxon>
        <taxon>Dacrymycetes</taxon>
        <taxon>Dacrymycetales</taxon>
        <taxon>Dacrymycetaceae</taxon>
        <taxon>Calocera</taxon>
    </lineage>
</organism>
<dbReference type="Proteomes" id="UP000076842">
    <property type="component" value="Unassembled WGS sequence"/>
</dbReference>
<feature type="region of interest" description="Disordered" evidence="4">
    <location>
        <begin position="567"/>
        <end position="651"/>
    </location>
</feature>
<dbReference type="AlphaFoldDB" id="A0A165E1V4"/>